<protein>
    <recommendedName>
        <fullName evidence="6">Capsular polysaccharide synthesis enzyme CpsB</fullName>
    </recommendedName>
</protein>
<dbReference type="Proteomes" id="UP000183794">
    <property type="component" value="Unassembled WGS sequence"/>
</dbReference>
<dbReference type="Pfam" id="PF10082">
    <property type="entry name" value="BBP2_2"/>
    <property type="match status" value="1"/>
</dbReference>
<evidence type="ECO:0000313" key="5">
    <source>
        <dbReference type="Proteomes" id="UP000183794"/>
    </source>
</evidence>
<evidence type="ECO:0000313" key="4">
    <source>
        <dbReference type="Proteomes" id="UP000182660"/>
    </source>
</evidence>
<dbReference type="Proteomes" id="UP000182660">
    <property type="component" value="Unassembled WGS sequence"/>
</dbReference>
<keyword evidence="1" id="KW-0732">Signal</keyword>
<evidence type="ECO:0008006" key="6">
    <source>
        <dbReference type="Google" id="ProtNLM"/>
    </source>
</evidence>
<dbReference type="AlphaFoldDB" id="A0A1K9ZJH3"/>
<feature type="chain" id="PRO_5030030654" description="Capsular polysaccharide synthesis enzyme CpsB" evidence="1">
    <location>
        <begin position="23"/>
        <end position="396"/>
    </location>
</feature>
<evidence type="ECO:0000313" key="2">
    <source>
        <dbReference type="EMBL" id="SGY98516.1"/>
    </source>
</evidence>
<dbReference type="OrthoDB" id="9153755at2"/>
<dbReference type="EMBL" id="FPLD01000102">
    <property type="protein sequence ID" value="SGZ12465.1"/>
    <property type="molecule type" value="Genomic_DNA"/>
</dbReference>
<evidence type="ECO:0000313" key="3">
    <source>
        <dbReference type="EMBL" id="SGZ12465.1"/>
    </source>
</evidence>
<name>A0A1K9ZJH3_9GAMM</name>
<dbReference type="GeneID" id="61297458"/>
<proteinExistence type="predicted"/>
<dbReference type="RefSeq" id="WP_075473173.1">
    <property type="nucleotide sequence ID" value="NZ_CAWQZC010000025.1"/>
</dbReference>
<reference evidence="3 5" key="1">
    <citation type="submission" date="2016-11" db="EMBL/GenBank/DDBJ databases">
        <authorList>
            <person name="Jaros S."/>
            <person name="Januszkiewicz K."/>
            <person name="Wedrychowicz H."/>
        </authorList>
    </citation>
    <scope>NUCLEOTIDE SEQUENCE [LARGE SCALE GENOMIC DNA]</scope>
    <source>
        <strain evidence="3">NVI 5450</strain>
    </source>
</reference>
<reference evidence="2 4" key="2">
    <citation type="submission" date="2016-11" db="EMBL/GenBank/DDBJ databases">
        <authorList>
            <person name="Klemetsen T."/>
        </authorList>
    </citation>
    <scope>NUCLEOTIDE SEQUENCE [LARGE SCALE GENOMIC DNA]</scope>
    <source>
        <strain evidence="2">MT 2528</strain>
    </source>
</reference>
<sequence>MKAFKGHYYCLGLVLLSGGAVAYTQDTYITDGGLFVKPSLEVSIVDDDNIYKQQENGTRSAIITVIPMINLKIDDGINYFSLDARVEKGIYEASSADNYMDGLLGFNVHLEPSDSHRVDINVKAQWLAERRGGGLTELNYESTDKPITYSKNMLSAKYEYGALQTKGRLAFNAKFYEKAYTNFKTLTRRSNYDSLLLGSAFFYSTRAHTDAFIEINAETIGYDYNISGDLSRDSDVYTALLGMQWKASPILHGFIKLGGQAKEFDDEGREDFTGFSWNIGGAWRPLTYSKITLSTSQTTKDPDVDGDYVLETKYKLDWKHNWTSYFYSSFAIYKFTDDYSGIYRVDDTNGYKLKFNYDFTDNIAITLFGLWDRNTSTNTIFEYDKNVVGASLTLTL</sequence>
<evidence type="ECO:0000256" key="1">
    <source>
        <dbReference type="SAM" id="SignalP"/>
    </source>
</evidence>
<dbReference type="EMBL" id="FPLJ01000079">
    <property type="protein sequence ID" value="SGY98516.1"/>
    <property type="molecule type" value="Genomic_DNA"/>
</dbReference>
<feature type="signal peptide" evidence="1">
    <location>
        <begin position="1"/>
        <end position="22"/>
    </location>
</feature>
<keyword evidence="4" id="KW-1185">Reference proteome</keyword>
<accession>A0A1K9ZJH3</accession>
<organism evidence="3 5">
    <name type="scientific">Moritella viscosa</name>
    <dbReference type="NCBI Taxonomy" id="80854"/>
    <lineage>
        <taxon>Bacteria</taxon>
        <taxon>Pseudomonadati</taxon>
        <taxon>Pseudomonadota</taxon>
        <taxon>Gammaproteobacteria</taxon>
        <taxon>Alteromonadales</taxon>
        <taxon>Moritellaceae</taxon>
        <taxon>Moritella</taxon>
    </lineage>
</organism>
<dbReference type="InterPro" id="IPR018759">
    <property type="entry name" value="BBP2_2"/>
</dbReference>
<gene>
    <name evidence="2" type="ORF">MT2528_3645</name>
    <name evidence="3" type="ORF">NVI5450_3841</name>
</gene>